<dbReference type="Proteomes" id="UP000287651">
    <property type="component" value="Unassembled WGS sequence"/>
</dbReference>
<gene>
    <name evidence="2" type="ORF">B296_00049640</name>
</gene>
<dbReference type="EMBL" id="AMZH03021610">
    <property type="protein sequence ID" value="RRT38045.1"/>
    <property type="molecule type" value="Genomic_DNA"/>
</dbReference>
<keyword evidence="1" id="KW-0812">Transmembrane</keyword>
<protein>
    <submittedName>
        <fullName evidence="2">Uncharacterized protein</fullName>
    </submittedName>
</protein>
<sequence>MVGLGVGVEGEVGRSTVPARGYLVKAIFVGVILLWCCTLSVIVSIHVATVVPDFSLLSREHIDAPHLHNGGPVMAEEQLLITRICPHQARHTIVFVPGDELVVALQQRVTPQQVVEIPVVESPRGLQVERDECVVSSRWWTRRPQAAEELRVPVVAIVFFEWLYRILAVQPAFEAYTPRSSNRVTACRNQRVRSSRWAQKDS</sequence>
<evidence type="ECO:0000313" key="3">
    <source>
        <dbReference type="Proteomes" id="UP000287651"/>
    </source>
</evidence>
<organism evidence="2 3">
    <name type="scientific">Ensete ventricosum</name>
    <name type="common">Abyssinian banana</name>
    <name type="synonym">Musa ensete</name>
    <dbReference type="NCBI Taxonomy" id="4639"/>
    <lineage>
        <taxon>Eukaryota</taxon>
        <taxon>Viridiplantae</taxon>
        <taxon>Streptophyta</taxon>
        <taxon>Embryophyta</taxon>
        <taxon>Tracheophyta</taxon>
        <taxon>Spermatophyta</taxon>
        <taxon>Magnoliopsida</taxon>
        <taxon>Liliopsida</taxon>
        <taxon>Zingiberales</taxon>
        <taxon>Musaceae</taxon>
        <taxon>Ensete</taxon>
    </lineage>
</organism>
<feature type="transmembrane region" description="Helical" evidence="1">
    <location>
        <begin position="26"/>
        <end position="51"/>
    </location>
</feature>
<name>A0A426XEZ6_ENSVE</name>
<keyword evidence="1" id="KW-0472">Membrane</keyword>
<accession>A0A426XEZ6</accession>
<proteinExistence type="predicted"/>
<reference evidence="2 3" key="1">
    <citation type="journal article" date="2014" name="Agronomy (Basel)">
        <title>A Draft Genome Sequence for Ensete ventricosum, the Drought-Tolerant Tree Against Hunger.</title>
        <authorList>
            <person name="Harrison J."/>
            <person name="Moore K.A."/>
            <person name="Paszkiewicz K."/>
            <person name="Jones T."/>
            <person name="Grant M."/>
            <person name="Ambacheew D."/>
            <person name="Muzemil S."/>
            <person name="Studholme D.J."/>
        </authorList>
    </citation>
    <scope>NUCLEOTIDE SEQUENCE [LARGE SCALE GENOMIC DNA]</scope>
</reference>
<evidence type="ECO:0000256" key="1">
    <source>
        <dbReference type="SAM" id="Phobius"/>
    </source>
</evidence>
<evidence type="ECO:0000313" key="2">
    <source>
        <dbReference type="EMBL" id="RRT38045.1"/>
    </source>
</evidence>
<keyword evidence="1" id="KW-1133">Transmembrane helix</keyword>
<dbReference type="AlphaFoldDB" id="A0A426XEZ6"/>
<comment type="caution">
    <text evidence="2">The sequence shown here is derived from an EMBL/GenBank/DDBJ whole genome shotgun (WGS) entry which is preliminary data.</text>
</comment>